<dbReference type="AlphaFoldDB" id="A0A8J3JYN6"/>
<evidence type="ECO:0000259" key="3">
    <source>
        <dbReference type="PROSITE" id="PS50883"/>
    </source>
</evidence>
<dbReference type="Proteomes" id="UP000619293">
    <property type="component" value="Unassembled WGS sequence"/>
</dbReference>
<dbReference type="InterPro" id="IPR001633">
    <property type="entry name" value="EAL_dom"/>
</dbReference>
<evidence type="ECO:0000313" key="6">
    <source>
        <dbReference type="Proteomes" id="UP000619293"/>
    </source>
</evidence>
<feature type="transmembrane region" description="Helical" evidence="2">
    <location>
        <begin position="17"/>
        <end position="41"/>
    </location>
</feature>
<dbReference type="SMART" id="SM00267">
    <property type="entry name" value="GGDEF"/>
    <property type="match status" value="1"/>
</dbReference>
<comment type="caution">
    <text evidence="5">The sequence shown here is derived from an EMBL/GenBank/DDBJ whole genome shotgun (WGS) entry which is preliminary data.</text>
</comment>
<evidence type="ECO:0000256" key="1">
    <source>
        <dbReference type="SAM" id="MobiDB-lite"/>
    </source>
</evidence>
<accession>A0A8J3JYN6</accession>
<dbReference type="InterPro" id="IPR000160">
    <property type="entry name" value="GGDEF_dom"/>
</dbReference>
<feature type="transmembrane region" description="Helical" evidence="2">
    <location>
        <begin position="255"/>
        <end position="276"/>
    </location>
</feature>
<keyword evidence="2" id="KW-0812">Transmembrane</keyword>
<dbReference type="PROSITE" id="PS50883">
    <property type="entry name" value="EAL"/>
    <property type="match status" value="1"/>
</dbReference>
<evidence type="ECO:0000256" key="2">
    <source>
        <dbReference type="SAM" id="Phobius"/>
    </source>
</evidence>
<reference evidence="5 6" key="1">
    <citation type="submission" date="2021-01" db="EMBL/GenBank/DDBJ databases">
        <title>Whole genome shotgun sequence of Catellatospora chokoriensis NBRC 107358.</title>
        <authorList>
            <person name="Komaki H."/>
            <person name="Tamura T."/>
        </authorList>
    </citation>
    <scope>NUCLEOTIDE SEQUENCE [LARGE SCALE GENOMIC DNA]</scope>
    <source>
        <strain evidence="5 6">NBRC 107358</strain>
    </source>
</reference>
<dbReference type="CDD" id="cd01949">
    <property type="entry name" value="GGDEF"/>
    <property type="match status" value="1"/>
</dbReference>
<keyword evidence="2" id="KW-0472">Membrane</keyword>
<dbReference type="InterPro" id="IPR029787">
    <property type="entry name" value="Nucleotide_cyclase"/>
</dbReference>
<dbReference type="Gene3D" id="3.30.70.270">
    <property type="match status" value="1"/>
</dbReference>
<sequence length="825" mass="86571">MCSELRQSGDVDLPPGLAIAVLASVLTAVPVIWALATNRLVDQHGLVVRANRLSAGALMVFALAAPIAWLHTAGWPDGWVDRMSSRMVLGGLLGLPASIAALLLVAALLEITDQVVGDGARLRLMLESLMVASGLFIVAWTFVLAPEKPGGHHALPGACVPVLVATVLCSAVLGLSAVLVVRAQLRRGPLLRHCIGAGLLAVGMTTIAGGACYGAPLVVLVGAAAVPTGAALWFIGPPPPPRASDSESVSPSSGLAAGLAPVVTISLVVVLGYSRGMGIEPVTALVGIVNGLFMVGRQYLAVVDVRRANNRLADSESHFRELAHTDPLTGLANRRGLLRTMYLDAAGGPPCVLLTLDLDGFKNVNDMRGHDAGDAVLIEVGQRLRLNLRPGDLAARLGGDEFAVLMWSGPREAGKVATRLLSVLSRPYHHGAADIFLSASIGLAGCGAADDIPTLLRNADLALRAAKQRGKNRVELYDEVYDKQLRRRTAIEHELRGAIERQELSLAYQPVVALPSTRPVGAEALIRWKHPELGQVGPLEFIPIAEETGQIEALGAWVLDQACRQLSRWVQEGYDVWVSVNISPRELHSTKYVTGVKEVLRKHRVPPSRLVLEVTEHAVATDPDEFRRTLAALRALGLRIALDDFGAGYSSLGQLRQMPVDILKIDRDLVIDAPSDHGPGAPMVDVAVRLGQRLGLQVIAEGISEPHHRRLVEATGCPYGQGQLFGMGVPAEHLEARLASSANGGPKALPAAPARPLPSVPSASGGAIPTKILPSAQGGPGNGASPAKSLPLGQPLNGLSSSRASETSGSSAGRHDTVVPTSGSS</sequence>
<dbReference type="InterPro" id="IPR052155">
    <property type="entry name" value="Biofilm_reg_signaling"/>
</dbReference>
<dbReference type="InterPro" id="IPR035919">
    <property type="entry name" value="EAL_sf"/>
</dbReference>
<dbReference type="EMBL" id="BONG01000003">
    <property type="protein sequence ID" value="GIF87363.1"/>
    <property type="molecule type" value="Genomic_DNA"/>
</dbReference>
<protein>
    <recommendedName>
        <fullName evidence="7">Diguanylate cyclase/phosphodiesterase</fullName>
    </recommendedName>
</protein>
<name>A0A8J3JYN6_9ACTN</name>
<dbReference type="Gene3D" id="3.20.20.450">
    <property type="entry name" value="EAL domain"/>
    <property type="match status" value="1"/>
</dbReference>
<dbReference type="SMART" id="SM00052">
    <property type="entry name" value="EAL"/>
    <property type="match status" value="1"/>
</dbReference>
<dbReference type="NCBIfam" id="TIGR00254">
    <property type="entry name" value="GGDEF"/>
    <property type="match status" value="1"/>
</dbReference>
<feature type="transmembrane region" description="Helical" evidence="2">
    <location>
        <begin position="124"/>
        <end position="143"/>
    </location>
</feature>
<keyword evidence="2" id="KW-1133">Transmembrane helix</keyword>
<dbReference type="SUPFAM" id="SSF55073">
    <property type="entry name" value="Nucleotide cyclase"/>
    <property type="match status" value="1"/>
</dbReference>
<keyword evidence="6" id="KW-1185">Reference proteome</keyword>
<feature type="domain" description="EAL" evidence="3">
    <location>
        <begin position="488"/>
        <end position="742"/>
    </location>
</feature>
<proteinExistence type="predicted"/>
<organism evidence="5 6">
    <name type="scientific">Catellatospora chokoriensis</name>
    <dbReference type="NCBI Taxonomy" id="310353"/>
    <lineage>
        <taxon>Bacteria</taxon>
        <taxon>Bacillati</taxon>
        <taxon>Actinomycetota</taxon>
        <taxon>Actinomycetes</taxon>
        <taxon>Micromonosporales</taxon>
        <taxon>Micromonosporaceae</taxon>
        <taxon>Catellatospora</taxon>
    </lineage>
</organism>
<dbReference type="PANTHER" id="PTHR44757:SF2">
    <property type="entry name" value="BIOFILM ARCHITECTURE MAINTENANCE PROTEIN MBAA"/>
    <property type="match status" value="1"/>
</dbReference>
<feature type="compositionally biased region" description="Low complexity" evidence="1">
    <location>
        <begin position="800"/>
        <end position="812"/>
    </location>
</feature>
<gene>
    <name evidence="5" type="ORF">Cch02nite_08070</name>
</gene>
<feature type="transmembrane region" description="Helical" evidence="2">
    <location>
        <begin position="53"/>
        <end position="72"/>
    </location>
</feature>
<feature type="region of interest" description="Disordered" evidence="1">
    <location>
        <begin position="742"/>
        <end position="825"/>
    </location>
</feature>
<dbReference type="PANTHER" id="PTHR44757">
    <property type="entry name" value="DIGUANYLATE CYCLASE DGCP"/>
    <property type="match status" value="1"/>
</dbReference>
<dbReference type="SUPFAM" id="SSF141868">
    <property type="entry name" value="EAL domain-like"/>
    <property type="match status" value="1"/>
</dbReference>
<dbReference type="PROSITE" id="PS50887">
    <property type="entry name" value="GGDEF"/>
    <property type="match status" value="1"/>
</dbReference>
<feature type="transmembrane region" description="Helical" evidence="2">
    <location>
        <begin position="155"/>
        <end position="181"/>
    </location>
</feature>
<feature type="transmembrane region" description="Helical" evidence="2">
    <location>
        <begin position="92"/>
        <end position="112"/>
    </location>
</feature>
<dbReference type="Pfam" id="PF00990">
    <property type="entry name" value="GGDEF"/>
    <property type="match status" value="1"/>
</dbReference>
<evidence type="ECO:0008006" key="7">
    <source>
        <dbReference type="Google" id="ProtNLM"/>
    </source>
</evidence>
<feature type="transmembrane region" description="Helical" evidence="2">
    <location>
        <begin position="217"/>
        <end position="235"/>
    </location>
</feature>
<dbReference type="CDD" id="cd01948">
    <property type="entry name" value="EAL"/>
    <property type="match status" value="1"/>
</dbReference>
<feature type="transmembrane region" description="Helical" evidence="2">
    <location>
        <begin position="282"/>
        <end position="302"/>
    </location>
</feature>
<feature type="domain" description="GGDEF" evidence="4">
    <location>
        <begin position="349"/>
        <end position="479"/>
    </location>
</feature>
<dbReference type="Pfam" id="PF00563">
    <property type="entry name" value="EAL"/>
    <property type="match status" value="1"/>
</dbReference>
<evidence type="ECO:0000259" key="4">
    <source>
        <dbReference type="PROSITE" id="PS50887"/>
    </source>
</evidence>
<evidence type="ECO:0000313" key="5">
    <source>
        <dbReference type="EMBL" id="GIF87363.1"/>
    </source>
</evidence>
<dbReference type="InterPro" id="IPR043128">
    <property type="entry name" value="Rev_trsase/Diguanyl_cyclase"/>
</dbReference>